<comment type="caution">
    <text evidence="1">The sequence shown here is derived from an EMBL/GenBank/DDBJ whole genome shotgun (WGS) entry which is preliminary data.</text>
</comment>
<organism evidence="1 2">
    <name type="scientific">Symbiodinium microadriaticum</name>
    <name type="common">Dinoflagellate</name>
    <name type="synonym">Zooxanthella microadriatica</name>
    <dbReference type="NCBI Taxonomy" id="2951"/>
    <lineage>
        <taxon>Eukaryota</taxon>
        <taxon>Sar</taxon>
        <taxon>Alveolata</taxon>
        <taxon>Dinophyceae</taxon>
        <taxon>Suessiales</taxon>
        <taxon>Symbiodiniaceae</taxon>
        <taxon>Symbiodinium</taxon>
    </lineage>
</organism>
<dbReference type="AlphaFoldDB" id="A0A1Q9F439"/>
<evidence type="ECO:0000313" key="2">
    <source>
        <dbReference type="Proteomes" id="UP000186817"/>
    </source>
</evidence>
<proteinExistence type="predicted"/>
<evidence type="ECO:0000313" key="1">
    <source>
        <dbReference type="EMBL" id="OLQ14453.1"/>
    </source>
</evidence>
<dbReference type="EMBL" id="LSRX01000015">
    <property type="protein sequence ID" value="OLQ14453.1"/>
    <property type="molecule type" value="Genomic_DNA"/>
</dbReference>
<reference evidence="1 2" key="1">
    <citation type="submission" date="2016-02" db="EMBL/GenBank/DDBJ databases">
        <title>Genome analysis of coral dinoflagellate symbionts highlights evolutionary adaptations to a symbiotic lifestyle.</title>
        <authorList>
            <person name="Aranda M."/>
            <person name="Li Y."/>
            <person name="Liew Y.J."/>
            <person name="Baumgarten S."/>
            <person name="Simakov O."/>
            <person name="Wilson M."/>
            <person name="Piel J."/>
            <person name="Ashoor H."/>
            <person name="Bougouffa S."/>
            <person name="Bajic V.B."/>
            <person name="Ryu T."/>
            <person name="Ravasi T."/>
            <person name="Bayer T."/>
            <person name="Micklem G."/>
            <person name="Kim H."/>
            <person name="Bhak J."/>
            <person name="Lajeunesse T.C."/>
            <person name="Voolstra C.R."/>
        </authorList>
    </citation>
    <scope>NUCLEOTIDE SEQUENCE [LARGE SCALE GENOMIC DNA]</scope>
    <source>
        <strain evidence="1 2">CCMP2467</strain>
    </source>
</reference>
<name>A0A1Q9F439_SYMMI</name>
<sequence>MSSTDAGDPAGPLLIVIPGRSGREPVLRRLVAEVGPVAVLVPARFASYCAWAHSLAAAWIEFGSPGGAPTAPICADEAWEAVSRWMAAGGPKPLGCTTWDEWGIEICAHLCAKERLNLPYTPLETVRQVRNKARFREACVKGGVPAPRFANIHSKAESSLPSGCLSTRGPVPHFAVVPAPGDKAPPNLQSRPLAPAAARLMRTCSALTSGPASCAATQQVTQRVQALHDDDPAVPEDLKPGLVAILAHLATLPLSRPAAWTFPVILKPAKGAGSYYCLKAESEDHLLEAFPRLNESLLGEQKTPQEDAAAGWVLEARIGKP</sequence>
<protein>
    <submittedName>
        <fullName evidence="1">Uncharacterized protein</fullName>
    </submittedName>
</protein>
<accession>A0A1Q9F439</accession>
<keyword evidence="2" id="KW-1185">Reference proteome</keyword>
<dbReference type="OrthoDB" id="424857at2759"/>
<gene>
    <name evidence="1" type="ORF">AK812_SmicGene1379</name>
</gene>
<dbReference type="Gene3D" id="3.30.470.20">
    <property type="entry name" value="ATP-grasp fold, B domain"/>
    <property type="match status" value="1"/>
</dbReference>
<dbReference type="Proteomes" id="UP000186817">
    <property type="component" value="Unassembled WGS sequence"/>
</dbReference>